<sequence>MNFTTVLPTTRLVAGKNIFSNNPPLQISISTFNLVNIVFVLFVSSKITRNDMSRLYTLWLYSVTAPSDCIQIVISILQIYGIVDSSGNYYRDYCDFVQMTGKIFNDIAGHVYKTLCLLMLIATFMSYTFPFTSQKVFHPKRRSYLYLGGVIYVILFVLYADVQTMVTVAYTGRIDETLVTIWYLSIHALGSLTVFLLILFYILAIVVICLYAKKQSNTAGNSQVAHRRQLLSVIVYATMPNVLVILQQMANGVALAISTLPMNQAFRYASYGRVPILTLSTFVAFTSYRHKLKSMIPFRVTIVHVKASPSSSQTMSVSAPQFQTSPR</sequence>
<feature type="transmembrane region" description="Helical" evidence="1">
    <location>
        <begin position="180"/>
        <end position="210"/>
    </location>
</feature>
<keyword evidence="1" id="KW-0472">Membrane</keyword>
<organism evidence="2 3">
    <name type="scientific">Steinernema hermaphroditum</name>
    <dbReference type="NCBI Taxonomy" id="289476"/>
    <lineage>
        <taxon>Eukaryota</taxon>
        <taxon>Metazoa</taxon>
        <taxon>Ecdysozoa</taxon>
        <taxon>Nematoda</taxon>
        <taxon>Chromadorea</taxon>
        <taxon>Rhabditida</taxon>
        <taxon>Tylenchina</taxon>
        <taxon>Panagrolaimomorpha</taxon>
        <taxon>Strongyloidoidea</taxon>
        <taxon>Steinernematidae</taxon>
        <taxon>Steinernema</taxon>
    </lineage>
</organism>
<dbReference type="Proteomes" id="UP001175271">
    <property type="component" value="Unassembled WGS sequence"/>
</dbReference>
<feature type="transmembrane region" description="Helical" evidence="1">
    <location>
        <begin position="230"/>
        <end position="250"/>
    </location>
</feature>
<feature type="transmembrane region" description="Helical" evidence="1">
    <location>
        <begin position="270"/>
        <end position="288"/>
    </location>
</feature>
<keyword evidence="1" id="KW-0812">Transmembrane</keyword>
<keyword evidence="3" id="KW-1185">Reference proteome</keyword>
<name>A0AA39HVM7_9BILA</name>
<evidence type="ECO:0000256" key="1">
    <source>
        <dbReference type="SAM" id="Phobius"/>
    </source>
</evidence>
<dbReference type="AlphaFoldDB" id="A0AA39HVM7"/>
<protein>
    <submittedName>
        <fullName evidence="2">Uncharacterized protein</fullName>
    </submittedName>
</protein>
<evidence type="ECO:0000313" key="3">
    <source>
        <dbReference type="Proteomes" id="UP001175271"/>
    </source>
</evidence>
<feature type="transmembrane region" description="Helical" evidence="1">
    <location>
        <begin position="55"/>
        <end position="83"/>
    </location>
</feature>
<feature type="transmembrane region" description="Helical" evidence="1">
    <location>
        <begin position="111"/>
        <end position="131"/>
    </location>
</feature>
<accession>A0AA39HVM7</accession>
<feature type="transmembrane region" description="Helical" evidence="1">
    <location>
        <begin position="25"/>
        <end position="43"/>
    </location>
</feature>
<proteinExistence type="predicted"/>
<reference evidence="2" key="1">
    <citation type="submission" date="2023-06" db="EMBL/GenBank/DDBJ databases">
        <title>Genomic analysis of the entomopathogenic nematode Steinernema hermaphroditum.</title>
        <authorList>
            <person name="Schwarz E.M."/>
            <person name="Heppert J.K."/>
            <person name="Baniya A."/>
            <person name="Schwartz H.T."/>
            <person name="Tan C.-H."/>
            <person name="Antoshechkin I."/>
            <person name="Sternberg P.W."/>
            <person name="Goodrich-Blair H."/>
            <person name="Dillman A.R."/>
        </authorList>
    </citation>
    <scope>NUCLEOTIDE SEQUENCE</scope>
    <source>
        <strain evidence="2">PS9179</strain>
        <tissue evidence="2">Whole animal</tissue>
    </source>
</reference>
<dbReference type="EMBL" id="JAUCMV010000003">
    <property type="protein sequence ID" value="KAK0412882.1"/>
    <property type="molecule type" value="Genomic_DNA"/>
</dbReference>
<gene>
    <name evidence="2" type="ORF">QR680_006463</name>
</gene>
<keyword evidence="1" id="KW-1133">Transmembrane helix</keyword>
<feature type="transmembrane region" description="Helical" evidence="1">
    <location>
        <begin position="143"/>
        <end position="160"/>
    </location>
</feature>
<evidence type="ECO:0000313" key="2">
    <source>
        <dbReference type="EMBL" id="KAK0412882.1"/>
    </source>
</evidence>
<comment type="caution">
    <text evidence="2">The sequence shown here is derived from an EMBL/GenBank/DDBJ whole genome shotgun (WGS) entry which is preliminary data.</text>
</comment>